<dbReference type="EMBL" id="AAOH01000007">
    <property type="protein sequence ID" value="EAR27221.1"/>
    <property type="molecule type" value="Genomic_DNA"/>
</dbReference>
<dbReference type="AlphaFoldDB" id="A4CE29"/>
<organism evidence="1 2">
    <name type="scientific">Pseudoalteromonas tunicata D2</name>
    <dbReference type="NCBI Taxonomy" id="87626"/>
    <lineage>
        <taxon>Bacteria</taxon>
        <taxon>Pseudomonadati</taxon>
        <taxon>Pseudomonadota</taxon>
        <taxon>Gammaproteobacteria</taxon>
        <taxon>Alteromonadales</taxon>
        <taxon>Pseudoalteromonadaceae</taxon>
        <taxon>Pseudoalteromonas</taxon>
    </lineage>
</organism>
<comment type="caution">
    <text evidence="1">The sequence shown here is derived from an EMBL/GenBank/DDBJ whole genome shotgun (WGS) entry which is preliminary data.</text>
</comment>
<dbReference type="HOGENOM" id="CLU_2702082_0_0_6"/>
<gene>
    <name evidence="1" type="ORF">PTD2_06105</name>
</gene>
<sequence length="73" mass="8484">MFAYSLCKKSNLFCVLIEIDVFIHFYSEIKFVLFVFGVNFLQVVSAKKQKTSVINEMNTGFYKADTFLVIQLN</sequence>
<dbReference type="Proteomes" id="UP000006201">
    <property type="component" value="Unassembled WGS sequence"/>
</dbReference>
<name>A4CE29_9GAMM</name>
<keyword evidence="2" id="KW-1185">Reference proteome</keyword>
<protein>
    <submittedName>
        <fullName evidence="1">Uncharacterized protein</fullName>
    </submittedName>
</protein>
<evidence type="ECO:0000313" key="2">
    <source>
        <dbReference type="Proteomes" id="UP000006201"/>
    </source>
</evidence>
<proteinExistence type="predicted"/>
<reference evidence="1 2" key="1">
    <citation type="submission" date="2006-02" db="EMBL/GenBank/DDBJ databases">
        <authorList>
            <person name="Moran M.A."/>
            <person name="Kjelleberg S."/>
            <person name="Egan S."/>
            <person name="Saunders N."/>
            <person name="Thomas T."/>
            <person name="Ferriera S."/>
            <person name="Johnson J."/>
            <person name="Kravitz S."/>
            <person name="Halpern A."/>
            <person name="Remington K."/>
            <person name="Beeson K."/>
            <person name="Tran B."/>
            <person name="Rogers Y.-H."/>
            <person name="Friedman R."/>
            <person name="Venter J.C."/>
        </authorList>
    </citation>
    <scope>NUCLEOTIDE SEQUENCE [LARGE SCALE GENOMIC DNA]</scope>
    <source>
        <strain evidence="1 2">D2</strain>
    </source>
</reference>
<evidence type="ECO:0000313" key="1">
    <source>
        <dbReference type="EMBL" id="EAR27221.1"/>
    </source>
</evidence>
<accession>A4CE29</accession>